<dbReference type="EMBL" id="FWFX01000006">
    <property type="protein sequence ID" value="SLN45993.1"/>
    <property type="molecule type" value="Genomic_DNA"/>
</dbReference>
<dbReference type="SUPFAM" id="SSF103481">
    <property type="entry name" value="Multidrug resistance efflux transporter EmrE"/>
    <property type="match status" value="2"/>
</dbReference>
<organism evidence="8 9">
    <name type="scientific">Roseovarius albus</name>
    <dbReference type="NCBI Taxonomy" id="1247867"/>
    <lineage>
        <taxon>Bacteria</taxon>
        <taxon>Pseudomonadati</taxon>
        <taxon>Pseudomonadota</taxon>
        <taxon>Alphaproteobacteria</taxon>
        <taxon>Rhodobacterales</taxon>
        <taxon>Roseobacteraceae</taxon>
        <taxon>Roseovarius</taxon>
    </lineage>
</organism>
<keyword evidence="5 6" id="KW-0472">Membrane</keyword>
<reference evidence="8 9" key="1">
    <citation type="submission" date="2017-03" db="EMBL/GenBank/DDBJ databases">
        <authorList>
            <person name="Afonso C.L."/>
            <person name="Miller P.J."/>
            <person name="Scott M.A."/>
            <person name="Spackman E."/>
            <person name="Goraichik I."/>
            <person name="Dimitrov K.M."/>
            <person name="Suarez D.L."/>
            <person name="Swayne D.E."/>
        </authorList>
    </citation>
    <scope>NUCLEOTIDE SEQUENCE [LARGE SCALE GENOMIC DNA]</scope>
    <source>
        <strain evidence="8 9">CECT 7450</strain>
    </source>
</reference>
<evidence type="ECO:0000256" key="2">
    <source>
        <dbReference type="ARBA" id="ARBA00009853"/>
    </source>
</evidence>
<name>A0A1X6ZCT9_9RHOB</name>
<sequence length="310" mass="34083">MSLTDLSNRPQNLSRGITLVIAAAFSISLQDLVIKLYSTQLTLWQIFALRGVLMLPLLYAVAWCRGVHRNVLRLALQRWVMLRSLFLASTFLAFYAALPFLNLSTVGAANYVAPIFVTLLSAYVIVEPVGPRGWFAVLIGFLGVVMLLQPGTDAFSYWAILPLIGATFYALAHITTRVKCHDVPLSAVALSLNLVMMAAGILGSLVITAFPPTDVLTQSYPYIFGKWGSLGVAEWQILFLLACLSLAIYMLLAGAYQAAPPSNVATFEYSYLIFVVIWDYLFFALLPNALSIFGMVLIVSAGLMVLRKQR</sequence>
<feature type="transmembrane region" description="Helical" evidence="6">
    <location>
        <begin position="12"/>
        <end position="29"/>
    </location>
</feature>
<keyword evidence="4 6" id="KW-1133">Transmembrane helix</keyword>
<dbReference type="PANTHER" id="PTHR22911:SF6">
    <property type="entry name" value="SOLUTE CARRIER FAMILY 35 MEMBER G1"/>
    <property type="match status" value="1"/>
</dbReference>
<gene>
    <name evidence="8" type="ORF">ROA7450_02247</name>
</gene>
<dbReference type="PANTHER" id="PTHR22911">
    <property type="entry name" value="ACYL-MALONYL CONDENSING ENZYME-RELATED"/>
    <property type="match status" value="1"/>
</dbReference>
<dbReference type="OrthoDB" id="148351at2"/>
<feature type="transmembrane region" description="Helical" evidence="6">
    <location>
        <begin position="264"/>
        <end position="283"/>
    </location>
</feature>
<feature type="transmembrane region" description="Helical" evidence="6">
    <location>
        <begin position="133"/>
        <end position="149"/>
    </location>
</feature>
<feature type="transmembrane region" description="Helical" evidence="6">
    <location>
        <begin position="85"/>
        <end position="102"/>
    </location>
</feature>
<evidence type="ECO:0000256" key="3">
    <source>
        <dbReference type="ARBA" id="ARBA00022692"/>
    </source>
</evidence>
<keyword evidence="9" id="KW-1185">Reference proteome</keyword>
<comment type="subcellular location">
    <subcellularLocation>
        <location evidence="1">Membrane</location>
        <topology evidence="1">Multi-pass membrane protein</topology>
    </subcellularLocation>
</comment>
<dbReference type="Proteomes" id="UP000193061">
    <property type="component" value="Unassembled WGS sequence"/>
</dbReference>
<protein>
    <submittedName>
        <fullName evidence="8">EamA-like transporter family protein</fullName>
    </submittedName>
</protein>
<dbReference type="AlphaFoldDB" id="A0A1X6ZCT9"/>
<dbReference type="Pfam" id="PF00892">
    <property type="entry name" value="EamA"/>
    <property type="match status" value="1"/>
</dbReference>
<dbReference type="GO" id="GO:0016020">
    <property type="term" value="C:membrane"/>
    <property type="evidence" value="ECO:0007669"/>
    <property type="project" value="UniProtKB-SubCell"/>
</dbReference>
<evidence type="ECO:0000259" key="7">
    <source>
        <dbReference type="Pfam" id="PF00892"/>
    </source>
</evidence>
<evidence type="ECO:0000256" key="6">
    <source>
        <dbReference type="SAM" id="Phobius"/>
    </source>
</evidence>
<dbReference type="InterPro" id="IPR000620">
    <property type="entry name" value="EamA_dom"/>
</dbReference>
<accession>A0A1X6ZCT9</accession>
<evidence type="ECO:0000256" key="5">
    <source>
        <dbReference type="ARBA" id="ARBA00023136"/>
    </source>
</evidence>
<feature type="transmembrane region" description="Helical" evidence="6">
    <location>
        <begin position="187"/>
        <end position="210"/>
    </location>
</feature>
<feature type="domain" description="EamA" evidence="7">
    <location>
        <begin position="15"/>
        <end position="148"/>
    </location>
</feature>
<dbReference type="RefSeq" id="WP_085805764.1">
    <property type="nucleotide sequence ID" value="NZ_FWFX01000006.1"/>
</dbReference>
<evidence type="ECO:0000313" key="9">
    <source>
        <dbReference type="Proteomes" id="UP000193061"/>
    </source>
</evidence>
<dbReference type="InterPro" id="IPR037185">
    <property type="entry name" value="EmrE-like"/>
</dbReference>
<evidence type="ECO:0000256" key="4">
    <source>
        <dbReference type="ARBA" id="ARBA00022989"/>
    </source>
</evidence>
<feature type="transmembrane region" description="Helical" evidence="6">
    <location>
        <begin position="108"/>
        <end position="126"/>
    </location>
</feature>
<comment type="similarity">
    <text evidence="2">Belongs to the drug/metabolite transporter (DMT) superfamily. 10 TMS drug/metabolite exporter (DME) (TC 2.A.7.3) family.</text>
</comment>
<feature type="transmembrane region" description="Helical" evidence="6">
    <location>
        <begin position="230"/>
        <end position="252"/>
    </location>
</feature>
<proteinExistence type="inferred from homology"/>
<evidence type="ECO:0000313" key="8">
    <source>
        <dbReference type="EMBL" id="SLN45993.1"/>
    </source>
</evidence>
<feature type="transmembrane region" description="Helical" evidence="6">
    <location>
        <begin position="41"/>
        <end position="64"/>
    </location>
</feature>
<feature type="transmembrane region" description="Helical" evidence="6">
    <location>
        <begin position="289"/>
        <end position="306"/>
    </location>
</feature>
<feature type="transmembrane region" description="Helical" evidence="6">
    <location>
        <begin position="155"/>
        <end position="175"/>
    </location>
</feature>
<keyword evidence="3 6" id="KW-0812">Transmembrane</keyword>
<evidence type="ECO:0000256" key="1">
    <source>
        <dbReference type="ARBA" id="ARBA00004141"/>
    </source>
</evidence>